<evidence type="ECO:0008006" key="3">
    <source>
        <dbReference type="Google" id="ProtNLM"/>
    </source>
</evidence>
<name>A0A8T2UPI9_CERRI</name>
<evidence type="ECO:0000313" key="1">
    <source>
        <dbReference type="EMBL" id="KAH7436510.1"/>
    </source>
</evidence>
<dbReference type="Gene3D" id="3.10.450.50">
    <property type="match status" value="1"/>
</dbReference>
<protein>
    <recommendedName>
        <fullName evidence="3">Wound-induced protein 1</fullName>
    </recommendedName>
</protein>
<evidence type="ECO:0000313" key="2">
    <source>
        <dbReference type="Proteomes" id="UP000825935"/>
    </source>
</evidence>
<gene>
    <name evidence="1" type="ORF">KP509_05G023300</name>
</gene>
<dbReference type="InterPro" id="IPR009798">
    <property type="entry name" value="Wun1-like"/>
</dbReference>
<dbReference type="PANTHER" id="PTHR33703">
    <property type="entry name" value="OS07G0691300 PROTEIN"/>
    <property type="match status" value="1"/>
</dbReference>
<dbReference type="Proteomes" id="UP000825935">
    <property type="component" value="Chromosome 5"/>
</dbReference>
<sequence length="177" mass="19834">MFFLVLCEHHSTSCICVLSSFVSGLPSSWSFALANTSDLERENQKVVLTFYEALASGDVVTLQKLLVADNLEWWFHGPPAAQYLRRLLIGEDAPGSFAFEPLRVRTIGENVFAEGYDNGKSSKCWVHVWTVREGKIVQLREYFNTELTVFGPVDCPLWSSQLGKDCKKSIPSLILAV</sequence>
<dbReference type="EMBL" id="CM035410">
    <property type="protein sequence ID" value="KAH7436510.1"/>
    <property type="molecule type" value="Genomic_DNA"/>
</dbReference>
<dbReference type="PANTHER" id="PTHR33703:SF1">
    <property type="entry name" value="WOUND-INDUCED PROTEIN 1"/>
    <property type="match status" value="1"/>
</dbReference>
<dbReference type="OrthoDB" id="1922476at2759"/>
<dbReference type="SUPFAM" id="SSF54427">
    <property type="entry name" value="NTF2-like"/>
    <property type="match status" value="1"/>
</dbReference>
<keyword evidence="2" id="KW-1185">Reference proteome</keyword>
<comment type="caution">
    <text evidence="1">The sequence shown here is derived from an EMBL/GenBank/DDBJ whole genome shotgun (WGS) entry which is preliminary data.</text>
</comment>
<dbReference type="Pfam" id="PF07107">
    <property type="entry name" value="WI12"/>
    <property type="match status" value="1"/>
</dbReference>
<dbReference type="AlphaFoldDB" id="A0A8T2UPI9"/>
<accession>A0A8T2UPI9</accession>
<proteinExistence type="predicted"/>
<dbReference type="OMA" id="IMNCASA"/>
<dbReference type="InterPro" id="IPR032710">
    <property type="entry name" value="NTF2-like_dom_sf"/>
</dbReference>
<reference evidence="1" key="1">
    <citation type="submission" date="2021-08" db="EMBL/GenBank/DDBJ databases">
        <title>WGS assembly of Ceratopteris richardii.</title>
        <authorList>
            <person name="Marchant D.B."/>
            <person name="Chen G."/>
            <person name="Jenkins J."/>
            <person name="Shu S."/>
            <person name="Leebens-Mack J."/>
            <person name="Grimwood J."/>
            <person name="Schmutz J."/>
            <person name="Soltis P."/>
            <person name="Soltis D."/>
            <person name="Chen Z.-H."/>
        </authorList>
    </citation>
    <scope>NUCLEOTIDE SEQUENCE</scope>
    <source>
        <strain evidence="1">Whitten #5841</strain>
        <tissue evidence="1">Leaf</tissue>
    </source>
</reference>
<organism evidence="1 2">
    <name type="scientific">Ceratopteris richardii</name>
    <name type="common">Triangle waterfern</name>
    <dbReference type="NCBI Taxonomy" id="49495"/>
    <lineage>
        <taxon>Eukaryota</taxon>
        <taxon>Viridiplantae</taxon>
        <taxon>Streptophyta</taxon>
        <taxon>Embryophyta</taxon>
        <taxon>Tracheophyta</taxon>
        <taxon>Polypodiopsida</taxon>
        <taxon>Polypodiidae</taxon>
        <taxon>Polypodiales</taxon>
        <taxon>Pteridineae</taxon>
        <taxon>Pteridaceae</taxon>
        <taxon>Parkerioideae</taxon>
        <taxon>Ceratopteris</taxon>
    </lineage>
</organism>